<evidence type="ECO:0000259" key="1">
    <source>
        <dbReference type="Pfam" id="PF07992"/>
    </source>
</evidence>
<dbReference type="PANTHER" id="PTHR21178:SF8">
    <property type="entry name" value="CILIA- AND FLAGELLA-ASSOCIATED PROTEIN 61"/>
    <property type="match status" value="1"/>
</dbReference>
<dbReference type="InterPro" id="IPR036188">
    <property type="entry name" value="FAD/NAD-bd_sf"/>
</dbReference>
<feature type="domain" description="CFAP61 dimerisation" evidence="3">
    <location>
        <begin position="1115"/>
        <end position="1237"/>
    </location>
</feature>
<dbReference type="InterPro" id="IPR023753">
    <property type="entry name" value="FAD/NAD-binding_dom"/>
</dbReference>
<gene>
    <name evidence="4" type="ORF">g.27482</name>
</gene>
<dbReference type="Pfam" id="PF07992">
    <property type="entry name" value="Pyr_redox_2"/>
    <property type="match status" value="1"/>
</dbReference>
<dbReference type="GO" id="GO:0016491">
    <property type="term" value="F:oxidoreductase activity"/>
    <property type="evidence" value="ECO:0007669"/>
    <property type="project" value="InterPro"/>
</dbReference>
<feature type="non-terminal residue" evidence="4">
    <location>
        <position position="1"/>
    </location>
</feature>
<dbReference type="Gene3D" id="3.50.50.60">
    <property type="entry name" value="FAD/NAD(P)-binding domain"/>
    <property type="match status" value="2"/>
</dbReference>
<dbReference type="Pfam" id="PF16092">
    <property type="entry name" value="CFAP61_N"/>
    <property type="match status" value="1"/>
</dbReference>
<dbReference type="InterPro" id="IPR032151">
    <property type="entry name" value="CFAP61_N"/>
</dbReference>
<dbReference type="Pfam" id="PF23150">
    <property type="entry name" value="CFAP61_dimer"/>
    <property type="match status" value="1"/>
</dbReference>
<feature type="domain" description="FAD/NAD(P)-binding" evidence="1">
    <location>
        <begin position="742"/>
        <end position="1073"/>
    </location>
</feature>
<evidence type="ECO:0000313" key="4">
    <source>
        <dbReference type="EMBL" id="JAS51605.1"/>
    </source>
</evidence>
<feature type="domain" description="Cilia- and flagella-associated protein 61 N-terminal" evidence="2">
    <location>
        <begin position="61"/>
        <end position="308"/>
    </location>
</feature>
<name>A0A1B6FN19_9HEMI</name>
<evidence type="ECO:0000259" key="3">
    <source>
        <dbReference type="Pfam" id="PF23150"/>
    </source>
</evidence>
<evidence type="ECO:0008006" key="5">
    <source>
        <dbReference type="Google" id="ProtNLM"/>
    </source>
</evidence>
<proteinExistence type="predicted"/>
<organism evidence="4">
    <name type="scientific">Cuerna arida</name>
    <dbReference type="NCBI Taxonomy" id="1464854"/>
    <lineage>
        <taxon>Eukaryota</taxon>
        <taxon>Metazoa</taxon>
        <taxon>Ecdysozoa</taxon>
        <taxon>Arthropoda</taxon>
        <taxon>Hexapoda</taxon>
        <taxon>Insecta</taxon>
        <taxon>Pterygota</taxon>
        <taxon>Neoptera</taxon>
        <taxon>Paraneoptera</taxon>
        <taxon>Hemiptera</taxon>
        <taxon>Auchenorrhyncha</taxon>
        <taxon>Membracoidea</taxon>
        <taxon>Cicadellidae</taxon>
        <taxon>Cicadellinae</taxon>
        <taxon>Proconiini</taxon>
        <taxon>Cuerna</taxon>
    </lineage>
</organism>
<dbReference type="InterPro" id="IPR056299">
    <property type="entry name" value="CFAP61_dimer"/>
</dbReference>
<accession>A0A1B6FN19</accession>
<evidence type="ECO:0000259" key="2">
    <source>
        <dbReference type="Pfam" id="PF16092"/>
    </source>
</evidence>
<sequence length="1355" mass="154162">TMAEHGPDYSLLDSLSGTTKSEVSEREKSFLSNIRTFVSSLLSTSTAPTPTPDPNPALYACRKAHVSDIKDIESLETALTRAVFGEVDLTQLIEKSICKSLLNVEKELVAFIAVLDHPNLALLSHKCSWQNWIRLYYRLESTNPWNTLFIHYLVWDSKYTNFFPTILKSLYKNYVHVEHILMVIPPGLNMFPELSLHFTPIFPQGEGIEKSLKTLTQTLYLNLRLDVVKKLIIRRAGEEDNIDVQPLLFHQYDVLRYVFGDFNLGDVIDLCDKNKSILVAEKPREVTVGVMVVTKDVDYHHVNEFFYLPVADVLYHLDQTRSDVSKQTHALDKRDLSIVFTKEDDLRSLKAEIFREDSAEEAESADQFFDFSGADDKSISSIYLYDEEREFRIVDPAMEYLLNKTRRGLLQSSIDAGSSKDSMDSSDTNAYLGRPSWSLQAEKNSSPPDAVKYHLGTLHKDRLPYSGPEDGFKISLFALHPDLDERYAFDLLETAFECYPDKQYCLLSLPTSYQGSPLTRHFVRLTPKLCRDFPHELYMAHRNSVFSDFSVRLLSLVDYDPITELVEHVASGRKVRKAIINCQMDNSDGSSSYVLECEGCIVGVAVISKDFALQQMQPHYRLEEVLPLNCYGWERHGLLKHVLVSVAFLRAAPFFLRQIMHQEGLDTLSYCLLTSDLICKTDVSLATVLGELCPVRPRNRTQYHLDSLDVVPENSVTNKDIDYALFVTTENLLSVPKLELNYRIVVVGSSNTAISFLEHLIYKSSNDHIRYNNLTMVSIHGMPHSVLPHQAGELMLPHSGVYTRDYLARLSLQTHVNILYGVVTVINRQEKMICLNDQHWLRYDYLYLFTGLQYCKPQPATAHVDPDACQKSIDVREIHTREARELGDNVFLINTTTDAVIALGTLRKIVMESKKLGKVIVHGGCINIYTCTQSLLTFGVPGHKIVIVENSETCRLCGLDINTTIEKTIIHSLEELGVVIYHGYHLVNWKVKNKYIHKVLFHTDFGSPLIIDCLALFYYGRRVTSAKTYSALVGSGIVYNDGIIINSRFRTNDQYIYAAGPGTKYSGRYQNAQANHCYFSSREVGRLASVMFREMVEPEAPEMEDIQATTVDLLPKMSEPTVLLAQLPGDWNYVRISAPGIPLPLECQLHGQGESGPVLVTGDPIDARGSGYFQLSLSVYGTVREIACLSKKEIPYHNLRCLYGKHERLLNNLLERYNDGLITDLYAFFNQPWAYALYTTEFNKLVQQCADIYQNDEDAGLAGSHDTDDIFRFIRLSDRSKMSVDDHEKIMQLYNNSSVPLYVENMTLKYVSEHKLELPMYLRDDHIAAIYRSHSSSPLYKDVPKSRPKYGQSFE</sequence>
<protein>
    <recommendedName>
        <fullName evidence="5">Cilia- and flagella-associated protein 61 N-terminal domain-containing protein</fullName>
    </recommendedName>
</protein>
<dbReference type="InterPro" id="IPR038884">
    <property type="entry name" value="CFAP61"/>
</dbReference>
<dbReference type="EMBL" id="GECZ01018164">
    <property type="protein sequence ID" value="JAS51605.1"/>
    <property type="molecule type" value="Transcribed_RNA"/>
</dbReference>
<reference evidence="4" key="1">
    <citation type="submission" date="2015-11" db="EMBL/GenBank/DDBJ databases">
        <title>De novo transcriptome assembly of four potential Pierce s Disease insect vectors from Arizona vineyards.</title>
        <authorList>
            <person name="Tassone E.E."/>
        </authorList>
    </citation>
    <scope>NUCLEOTIDE SEQUENCE</scope>
</reference>
<dbReference type="SUPFAM" id="SSF51905">
    <property type="entry name" value="FAD/NAD(P)-binding domain"/>
    <property type="match status" value="1"/>
</dbReference>
<dbReference type="PANTHER" id="PTHR21178">
    <property type="entry name" value="CILIA- AND FLAGELLA-ASSOCIATED PROTEIN 61"/>
    <property type="match status" value="1"/>
</dbReference>